<gene>
    <name evidence="1" type="ORF">QU24_25585</name>
</gene>
<evidence type="ECO:0000313" key="2">
    <source>
        <dbReference type="Proteomes" id="UP000030853"/>
    </source>
</evidence>
<evidence type="ECO:0000313" key="1">
    <source>
        <dbReference type="EMBL" id="KHJ65236.1"/>
    </source>
</evidence>
<dbReference type="RefSeq" id="WP_039337006.1">
    <property type="nucleotide sequence ID" value="NZ_JTJJ01000148.1"/>
</dbReference>
<sequence>MMKLLLGWAFAHVNSKTAKKTNTERQRINITPQPIRTGLQRDADGSIVVRSRTDVKEHPDYPRKHLGYLTKIEIATIERHRKESNLSPFAALLRLSRRERQIHLQAIQHAISEIEEWGFSDYE</sequence>
<organism evidence="1 2">
    <name type="scientific">Pantoea rodasii</name>
    <dbReference type="NCBI Taxonomy" id="1076549"/>
    <lineage>
        <taxon>Bacteria</taxon>
        <taxon>Pseudomonadati</taxon>
        <taxon>Pseudomonadota</taxon>
        <taxon>Gammaproteobacteria</taxon>
        <taxon>Enterobacterales</taxon>
        <taxon>Erwiniaceae</taxon>
        <taxon>Pantoea</taxon>
    </lineage>
</organism>
<reference evidence="1 2" key="1">
    <citation type="submission" date="2014-11" db="EMBL/GenBank/DDBJ databases">
        <title>Genome sequencing of Pantoea rodasii ND03.</title>
        <authorList>
            <person name="Muhamad Yunos N.Y."/>
            <person name="Chan K.-G."/>
        </authorList>
    </citation>
    <scope>NUCLEOTIDE SEQUENCE [LARGE SCALE GENOMIC DNA]</scope>
    <source>
        <strain evidence="1 2">ND03</strain>
    </source>
</reference>
<name>A0A0B1R0N8_9GAMM</name>
<proteinExistence type="predicted"/>
<comment type="caution">
    <text evidence="1">The sequence shown here is derived from an EMBL/GenBank/DDBJ whole genome shotgun (WGS) entry which is preliminary data.</text>
</comment>
<accession>A0A0B1R0N8</accession>
<dbReference type="Proteomes" id="UP000030853">
    <property type="component" value="Unassembled WGS sequence"/>
</dbReference>
<protein>
    <submittedName>
        <fullName evidence="1">Uncharacterized protein</fullName>
    </submittedName>
</protein>
<dbReference type="EMBL" id="JTJJ01000148">
    <property type="protein sequence ID" value="KHJ65236.1"/>
    <property type="molecule type" value="Genomic_DNA"/>
</dbReference>
<dbReference type="AlphaFoldDB" id="A0A0B1R0N8"/>